<feature type="binding site" evidence="12">
    <location>
        <position position="131"/>
    </location>
    <ligand>
        <name>L-histidine</name>
        <dbReference type="ChEBI" id="CHEBI:57595"/>
    </ligand>
</feature>
<dbReference type="NCBIfam" id="TIGR00442">
    <property type="entry name" value="hisS"/>
    <property type="match status" value="1"/>
</dbReference>
<dbReference type="PROSITE" id="PS50862">
    <property type="entry name" value="AA_TRNA_LIGASE_II"/>
    <property type="match status" value="1"/>
</dbReference>
<comment type="subunit">
    <text evidence="3 11">Homodimer.</text>
</comment>
<dbReference type="InterPro" id="IPR004154">
    <property type="entry name" value="Anticodon-bd"/>
</dbReference>
<evidence type="ECO:0000256" key="6">
    <source>
        <dbReference type="ARBA" id="ARBA00022741"/>
    </source>
</evidence>
<evidence type="ECO:0000256" key="1">
    <source>
        <dbReference type="ARBA" id="ARBA00004496"/>
    </source>
</evidence>
<dbReference type="Pfam" id="PF03129">
    <property type="entry name" value="HGTP_anticodon"/>
    <property type="match status" value="1"/>
</dbReference>
<dbReference type="Pfam" id="PF13393">
    <property type="entry name" value="tRNA-synt_His"/>
    <property type="match status" value="1"/>
</dbReference>
<dbReference type="PIRSF" id="PIRSF001549">
    <property type="entry name" value="His-tRNA_synth"/>
    <property type="match status" value="1"/>
</dbReference>
<keyword evidence="6 11" id="KW-0547">Nucleotide-binding</keyword>
<evidence type="ECO:0000256" key="7">
    <source>
        <dbReference type="ARBA" id="ARBA00022840"/>
    </source>
</evidence>
<evidence type="ECO:0000256" key="10">
    <source>
        <dbReference type="ARBA" id="ARBA00047639"/>
    </source>
</evidence>
<protein>
    <recommendedName>
        <fullName evidence="11">Histidine--tRNA ligase</fullName>
        <ecNumber evidence="11">6.1.1.21</ecNumber>
    </recommendedName>
    <alternativeName>
        <fullName evidence="11">Histidyl-tRNA synthetase</fullName>
        <shortName evidence="11">HisRS</shortName>
    </alternativeName>
</protein>
<keyword evidence="9 11" id="KW-0030">Aminoacyl-tRNA synthetase</keyword>
<dbReference type="PANTHER" id="PTHR43707:SF1">
    <property type="entry name" value="HISTIDINE--TRNA LIGASE, MITOCHONDRIAL-RELATED"/>
    <property type="match status" value="1"/>
</dbReference>
<dbReference type="GO" id="GO:0006427">
    <property type="term" value="P:histidyl-tRNA aminoacylation"/>
    <property type="evidence" value="ECO:0007669"/>
    <property type="project" value="UniProtKB-UniRule"/>
</dbReference>
<dbReference type="InterPro" id="IPR015807">
    <property type="entry name" value="His-tRNA-ligase"/>
</dbReference>
<dbReference type="CDD" id="cd00859">
    <property type="entry name" value="HisRS_anticodon"/>
    <property type="match status" value="1"/>
</dbReference>
<evidence type="ECO:0000256" key="3">
    <source>
        <dbReference type="ARBA" id="ARBA00011738"/>
    </source>
</evidence>
<evidence type="ECO:0000256" key="4">
    <source>
        <dbReference type="ARBA" id="ARBA00022490"/>
    </source>
</evidence>
<dbReference type="EC" id="6.1.1.21" evidence="11"/>
<feature type="binding site" evidence="12">
    <location>
        <position position="113"/>
    </location>
    <ligand>
        <name>L-histidine</name>
        <dbReference type="ChEBI" id="CHEBI:57595"/>
    </ligand>
</feature>
<dbReference type="GO" id="GO:0005524">
    <property type="term" value="F:ATP binding"/>
    <property type="evidence" value="ECO:0007669"/>
    <property type="project" value="UniProtKB-UniRule"/>
</dbReference>
<proteinExistence type="inferred from homology"/>
<comment type="caution">
    <text evidence="14">The sequence shown here is derived from an EMBL/GenBank/DDBJ whole genome shotgun (WGS) entry which is preliminary data.</text>
</comment>
<keyword evidence="5 11" id="KW-0436">Ligase</keyword>
<feature type="binding site" evidence="12">
    <location>
        <position position="127"/>
    </location>
    <ligand>
        <name>L-histidine</name>
        <dbReference type="ChEBI" id="CHEBI:57595"/>
    </ligand>
</feature>
<keyword evidence="8 11" id="KW-0648">Protein biosynthesis</keyword>
<dbReference type="InterPro" id="IPR006195">
    <property type="entry name" value="aa-tRNA-synth_II"/>
</dbReference>
<evidence type="ECO:0000259" key="13">
    <source>
        <dbReference type="PROSITE" id="PS50862"/>
    </source>
</evidence>
<keyword evidence="7 11" id="KW-0067">ATP-binding</keyword>
<dbReference type="Gene3D" id="3.30.930.10">
    <property type="entry name" value="Bira Bifunctional Protein, Domain 2"/>
    <property type="match status" value="1"/>
</dbReference>
<evidence type="ECO:0000313" key="15">
    <source>
        <dbReference type="Proteomes" id="UP000824260"/>
    </source>
</evidence>
<evidence type="ECO:0000256" key="12">
    <source>
        <dbReference type="PIRSR" id="PIRSR001549-1"/>
    </source>
</evidence>
<dbReference type="Gene3D" id="3.40.50.800">
    <property type="entry name" value="Anticodon-binding domain"/>
    <property type="match status" value="1"/>
</dbReference>
<reference evidence="14" key="2">
    <citation type="journal article" date="2021" name="PeerJ">
        <title>Extensive microbial diversity within the chicken gut microbiome revealed by metagenomics and culture.</title>
        <authorList>
            <person name="Gilroy R."/>
            <person name="Ravi A."/>
            <person name="Getino M."/>
            <person name="Pursley I."/>
            <person name="Horton D.L."/>
            <person name="Alikhan N.F."/>
            <person name="Baker D."/>
            <person name="Gharbi K."/>
            <person name="Hall N."/>
            <person name="Watson M."/>
            <person name="Adriaenssens E.M."/>
            <person name="Foster-Nyarko E."/>
            <person name="Jarju S."/>
            <person name="Secka A."/>
            <person name="Antonio M."/>
            <person name="Oren A."/>
            <person name="Chaudhuri R.R."/>
            <person name="La Ragione R."/>
            <person name="Hildebrand F."/>
            <person name="Pallen M.J."/>
        </authorList>
    </citation>
    <scope>NUCLEOTIDE SEQUENCE</scope>
    <source>
        <strain evidence="14">ChiSjej6B24-2974</strain>
    </source>
</reference>
<reference evidence="14" key="1">
    <citation type="submission" date="2020-10" db="EMBL/GenBank/DDBJ databases">
        <authorList>
            <person name="Gilroy R."/>
        </authorList>
    </citation>
    <scope>NUCLEOTIDE SEQUENCE</scope>
    <source>
        <strain evidence="14">ChiSjej6B24-2974</strain>
    </source>
</reference>
<name>A0A9D0ZMX8_9FIRM</name>
<feature type="binding site" evidence="12">
    <location>
        <position position="256"/>
    </location>
    <ligand>
        <name>L-histidine</name>
        <dbReference type="ChEBI" id="CHEBI:57595"/>
    </ligand>
</feature>
<dbReference type="InterPro" id="IPR045864">
    <property type="entry name" value="aa-tRNA-synth_II/BPL/LPL"/>
</dbReference>
<feature type="binding site" evidence="12">
    <location>
        <begin position="81"/>
        <end position="83"/>
    </location>
    <ligand>
        <name>L-histidine</name>
        <dbReference type="ChEBI" id="CHEBI:57595"/>
    </ligand>
</feature>
<comment type="subcellular location">
    <subcellularLocation>
        <location evidence="1 11">Cytoplasm</location>
    </subcellularLocation>
</comment>
<feature type="binding site" evidence="12">
    <location>
        <begin position="260"/>
        <end position="261"/>
    </location>
    <ligand>
        <name>L-histidine</name>
        <dbReference type="ChEBI" id="CHEBI:57595"/>
    </ligand>
</feature>
<dbReference type="FunFam" id="3.40.50.800:FF:000012">
    <property type="entry name" value="Histidine--tRNA ligase, cytoplasmic"/>
    <property type="match status" value="1"/>
</dbReference>
<gene>
    <name evidence="11" type="primary">hisS</name>
    <name evidence="14" type="ORF">IAA52_08800</name>
</gene>
<dbReference type="CDD" id="cd00773">
    <property type="entry name" value="HisRS-like_core"/>
    <property type="match status" value="1"/>
</dbReference>
<dbReference type="SUPFAM" id="SSF55681">
    <property type="entry name" value="Class II aaRS and biotin synthetases"/>
    <property type="match status" value="1"/>
</dbReference>
<dbReference type="InterPro" id="IPR004516">
    <property type="entry name" value="HisRS/HisZ"/>
</dbReference>
<dbReference type="PANTHER" id="PTHR43707">
    <property type="entry name" value="HISTIDYL-TRNA SYNTHETASE"/>
    <property type="match status" value="1"/>
</dbReference>
<dbReference type="InterPro" id="IPR041715">
    <property type="entry name" value="HisRS-like_core"/>
</dbReference>
<dbReference type="HAMAP" id="MF_00127">
    <property type="entry name" value="His_tRNA_synth"/>
    <property type="match status" value="1"/>
</dbReference>
<accession>A0A9D0ZMX8</accession>
<evidence type="ECO:0000256" key="8">
    <source>
        <dbReference type="ARBA" id="ARBA00022917"/>
    </source>
</evidence>
<keyword evidence="4 11" id="KW-0963">Cytoplasm</keyword>
<evidence type="ECO:0000256" key="2">
    <source>
        <dbReference type="ARBA" id="ARBA00008226"/>
    </source>
</evidence>
<comment type="similarity">
    <text evidence="2 11">Belongs to the class-II aminoacyl-tRNA synthetase family.</text>
</comment>
<dbReference type="EMBL" id="DVFZ01000086">
    <property type="protein sequence ID" value="HIQ83186.1"/>
    <property type="molecule type" value="Genomic_DNA"/>
</dbReference>
<organism evidence="14 15">
    <name type="scientific">Candidatus Pullichristensenella stercorigallinarum</name>
    <dbReference type="NCBI Taxonomy" id="2840909"/>
    <lineage>
        <taxon>Bacteria</taxon>
        <taxon>Bacillati</taxon>
        <taxon>Bacillota</taxon>
        <taxon>Clostridia</taxon>
        <taxon>Candidatus Pullichristensenella</taxon>
    </lineage>
</organism>
<dbReference type="InterPro" id="IPR036621">
    <property type="entry name" value="Anticodon-bd_dom_sf"/>
</dbReference>
<feature type="domain" description="Aminoacyl-transfer RNA synthetases class-II family profile" evidence="13">
    <location>
        <begin position="1"/>
        <end position="324"/>
    </location>
</feature>
<comment type="catalytic activity">
    <reaction evidence="10 11">
        <text>tRNA(His) + L-histidine + ATP = L-histidyl-tRNA(His) + AMP + diphosphate + H(+)</text>
        <dbReference type="Rhea" id="RHEA:17313"/>
        <dbReference type="Rhea" id="RHEA-COMP:9665"/>
        <dbReference type="Rhea" id="RHEA-COMP:9689"/>
        <dbReference type="ChEBI" id="CHEBI:15378"/>
        <dbReference type="ChEBI" id="CHEBI:30616"/>
        <dbReference type="ChEBI" id="CHEBI:33019"/>
        <dbReference type="ChEBI" id="CHEBI:57595"/>
        <dbReference type="ChEBI" id="CHEBI:78442"/>
        <dbReference type="ChEBI" id="CHEBI:78527"/>
        <dbReference type="ChEBI" id="CHEBI:456215"/>
        <dbReference type="EC" id="6.1.1.21"/>
    </reaction>
</comment>
<dbReference type="SUPFAM" id="SSF52954">
    <property type="entry name" value="Class II aaRS ABD-related"/>
    <property type="match status" value="1"/>
</dbReference>
<dbReference type="Proteomes" id="UP000824260">
    <property type="component" value="Unassembled WGS sequence"/>
</dbReference>
<evidence type="ECO:0000256" key="11">
    <source>
        <dbReference type="HAMAP-Rule" id="MF_00127"/>
    </source>
</evidence>
<dbReference type="AlphaFoldDB" id="A0A9D0ZMX8"/>
<evidence type="ECO:0000256" key="9">
    <source>
        <dbReference type="ARBA" id="ARBA00023146"/>
    </source>
</evidence>
<dbReference type="GO" id="GO:0004821">
    <property type="term" value="F:histidine-tRNA ligase activity"/>
    <property type="evidence" value="ECO:0007669"/>
    <property type="project" value="UniProtKB-UniRule"/>
</dbReference>
<dbReference type="GO" id="GO:0005737">
    <property type="term" value="C:cytoplasm"/>
    <property type="evidence" value="ECO:0007669"/>
    <property type="project" value="UniProtKB-SubCell"/>
</dbReference>
<dbReference type="InterPro" id="IPR033656">
    <property type="entry name" value="HisRS_anticodon"/>
</dbReference>
<dbReference type="GO" id="GO:0140096">
    <property type="term" value="F:catalytic activity, acting on a protein"/>
    <property type="evidence" value="ECO:0007669"/>
    <property type="project" value="UniProtKB-ARBA"/>
</dbReference>
<evidence type="ECO:0000313" key="14">
    <source>
        <dbReference type="EMBL" id="HIQ83186.1"/>
    </source>
</evidence>
<dbReference type="GO" id="GO:0016740">
    <property type="term" value="F:transferase activity"/>
    <property type="evidence" value="ECO:0007669"/>
    <property type="project" value="UniProtKB-ARBA"/>
</dbReference>
<dbReference type="FunFam" id="3.30.930.10:FF:000005">
    <property type="entry name" value="Histidine--tRNA ligase"/>
    <property type="match status" value="1"/>
</dbReference>
<evidence type="ECO:0000256" key="5">
    <source>
        <dbReference type="ARBA" id="ARBA00022598"/>
    </source>
</evidence>
<sequence length="420" mass="46736">MLTQAPKGTQDMLPKDAYRWQRIEQAVRNVCALAGYREIRTPMFEHTELFARGVGDGTDVVQKEMYTFEDKGGRSITLKPEGTAGVARAFIENHLFAEPLPCKLYYVSCPNFRYEKPQAGRLRQFHQNGVEVFGAKDASVDAEIIALALDILRACGIEGLSVRINSIGCPNCRQAYQEALKEYLSGKLGTLCKTCNERFERNPLRILDCKEDAHKLTDAPEMLDYLCEDCRAHFAALREYLDALGVEYSVDPRIVRGLDYYTKTVFEIITPTEDGELTVCGGGRYDGLIEELGGPATPGVGFGMGVERMLLVQDMQGVTPEAEPLYDVFVATMGQGARMEGMKLVRELRERGLRADIDHACRSMKAQFKYASKTGAKSVVTIGGDELEKGVVKLRDMENSVEAEVARDKIVEILLDLKGE</sequence>